<dbReference type="RefSeq" id="WP_047133781.1">
    <property type="nucleotide sequence ID" value="NZ_CZVS01000004.1"/>
</dbReference>
<dbReference type="InterPro" id="IPR009014">
    <property type="entry name" value="Transketo_C/PFOR_II"/>
</dbReference>
<sequence>MPKQLMKGNEAVVRGAILAGCRAFFGYPITPASEIAEAAALLMPEVGGVFIQAESEVAAINMLFGAASGGVRAMTASSSPGISLMQEGVSYAAGAELPMVIVDVMRGGPGLGNIAPEQGDYYQVVKGGGHGNYKVIVLAPNSVQEMCDLTYLAFDLAEKYRNPVYVLADGFIGQMVEPVEFPEPKLPQIDKTWCVDGTAETRHNLITSIYLAPEELEQHNLRLKEKYDRIKREEVRYEAYKVDDAELVLVGYGIVSRILKSVVDIMRGDGYKVGLLRPITLFPFPDEKIREIAKTAQVFLVVELSTGQMVDDVKLALNGMREVKFYGRCGGMVPSAEEIIEQVKSIFEELEKEIEHQK</sequence>
<dbReference type="EMBL" id="FAOP01000002">
    <property type="protein sequence ID" value="CUU02052.1"/>
    <property type="molecule type" value="Genomic_DNA"/>
</dbReference>
<dbReference type="CDD" id="cd07034">
    <property type="entry name" value="TPP_PYR_PFOR_IOR-alpha_like"/>
    <property type="match status" value="1"/>
</dbReference>
<feature type="domain" description="Pyruvate:ferredoxin oxidoreductase core" evidence="3">
    <location>
        <begin position="245"/>
        <end position="339"/>
    </location>
</feature>
<dbReference type="SUPFAM" id="SSF52518">
    <property type="entry name" value="Thiamin diphosphate-binding fold (THDP-binding)"/>
    <property type="match status" value="1"/>
</dbReference>
<accession>A0A0P1NUV1</accession>
<dbReference type="SUPFAM" id="SSF52922">
    <property type="entry name" value="TK C-terminal domain-like"/>
    <property type="match status" value="1"/>
</dbReference>
<organism evidence="4 5">
    <name type="scientific">Candidatus Kryptonium thompsonii</name>
    <dbReference type="NCBI Taxonomy" id="1633631"/>
    <lineage>
        <taxon>Bacteria</taxon>
        <taxon>Pseudomonadati</taxon>
        <taxon>Candidatus Kryptoniota</taxon>
        <taxon>Candidatus Kryptonium</taxon>
    </lineage>
</organism>
<dbReference type="Pfam" id="PF17147">
    <property type="entry name" value="PFOR_II"/>
    <property type="match status" value="1"/>
</dbReference>
<accession>A0A0P1MMM9</accession>
<accession>A0A0S4MT20</accession>
<feature type="domain" description="Pyruvate flavodoxin/ferredoxin oxidoreductase pyrimidine binding" evidence="2">
    <location>
        <begin position="15"/>
        <end position="234"/>
    </location>
</feature>
<evidence type="ECO:0000259" key="3">
    <source>
        <dbReference type="Pfam" id="PF17147"/>
    </source>
</evidence>
<dbReference type="Pfam" id="PF01855">
    <property type="entry name" value="POR_N"/>
    <property type="match status" value="1"/>
</dbReference>
<accession>A0A0P1LH78</accession>
<dbReference type="PANTHER" id="PTHR43088">
    <property type="entry name" value="SUBUNIT OF PYRUVATE:FLAVODOXIN OXIDOREDUCTASE-RELATED"/>
    <property type="match status" value="1"/>
</dbReference>
<dbReference type="AlphaFoldDB" id="A0A0P1LSQ5"/>
<dbReference type="InterPro" id="IPR029061">
    <property type="entry name" value="THDP-binding"/>
</dbReference>
<dbReference type="Gene3D" id="3.40.50.920">
    <property type="match status" value="1"/>
</dbReference>
<accession>A0A0P1LSQ5</accession>
<dbReference type="NCBIfam" id="NF005507">
    <property type="entry name" value="PRK07119.1"/>
    <property type="match status" value="1"/>
</dbReference>
<dbReference type="Proteomes" id="UP000182011">
    <property type="component" value="Unassembled WGS sequence"/>
</dbReference>
<dbReference type="InterPro" id="IPR002880">
    <property type="entry name" value="Pyrv_Fd/Flavodoxin_OxRdtase_N"/>
</dbReference>
<evidence type="ECO:0000259" key="2">
    <source>
        <dbReference type="Pfam" id="PF01855"/>
    </source>
</evidence>
<evidence type="ECO:0000313" key="5">
    <source>
        <dbReference type="Proteomes" id="UP000182011"/>
    </source>
</evidence>
<protein>
    <submittedName>
        <fullName evidence="4">2-oxoisovalerate ferredoxin oxidoreductase alpha subunit</fullName>
    </submittedName>
</protein>
<evidence type="ECO:0000313" key="4">
    <source>
        <dbReference type="EMBL" id="CUU02052.1"/>
    </source>
</evidence>
<dbReference type="PANTHER" id="PTHR43088:SF1">
    <property type="entry name" value="SUBUNIT OF PYRUVATE:FLAVODOXIN OXIDOREDUCTASE"/>
    <property type="match status" value="1"/>
</dbReference>
<dbReference type="STRING" id="1633631.GCA_001442925_00430"/>
<evidence type="ECO:0000256" key="1">
    <source>
        <dbReference type="ARBA" id="ARBA00023002"/>
    </source>
</evidence>
<dbReference type="InterPro" id="IPR033412">
    <property type="entry name" value="PFOR_II"/>
</dbReference>
<dbReference type="InterPro" id="IPR052368">
    <property type="entry name" value="2-oxoacid_oxidoreductase"/>
</dbReference>
<keyword evidence="1" id="KW-0560">Oxidoreductase</keyword>
<proteinExistence type="predicted"/>
<name>A0A0P1LSQ5_9BACT</name>
<gene>
    <name evidence="4" type="ORF">JGI4_00428</name>
</gene>
<dbReference type="GO" id="GO:0016491">
    <property type="term" value="F:oxidoreductase activity"/>
    <property type="evidence" value="ECO:0007669"/>
    <property type="project" value="UniProtKB-KW"/>
</dbReference>
<dbReference type="Gene3D" id="3.40.50.970">
    <property type="match status" value="1"/>
</dbReference>
<reference evidence="4 5" key="1">
    <citation type="submission" date="2015-11" db="EMBL/GenBank/DDBJ databases">
        <authorList>
            <person name="Zhang Y."/>
            <person name="Guo Z."/>
        </authorList>
    </citation>
    <scope>NUCLEOTIDE SEQUENCE [LARGE SCALE GENOMIC DNA]</scope>
    <source>
        <strain evidence="4">JGI-4</strain>
    </source>
</reference>